<dbReference type="SUPFAM" id="SSF47473">
    <property type="entry name" value="EF-hand"/>
    <property type="match status" value="1"/>
</dbReference>
<dbReference type="PROSITE" id="PS50021">
    <property type="entry name" value="CH"/>
    <property type="match status" value="2"/>
</dbReference>
<feature type="transmembrane region" description="Helical" evidence="20">
    <location>
        <begin position="1545"/>
        <end position="1573"/>
    </location>
</feature>
<dbReference type="Pfam" id="PF13959">
    <property type="entry name" value="CTE_SPB4"/>
    <property type="match status" value="1"/>
</dbReference>
<proteinExistence type="inferred from homology"/>
<dbReference type="SMART" id="SM00487">
    <property type="entry name" value="DEXDc"/>
    <property type="match status" value="1"/>
</dbReference>
<dbReference type="GO" id="GO:0016787">
    <property type="term" value="F:hydrolase activity"/>
    <property type="evidence" value="ECO:0007669"/>
    <property type="project" value="UniProtKB-KW"/>
</dbReference>
<evidence type="ECO:0000256" key="10">
    <source>
        <dbReference type="ARBA" id="ARBA00022741"/>
    </source>
</evidence>
<evidence type="ECO:0000259" key="22">
    <source>
        <dbReference type="PROSITE" id="PS50222"/>
    </source>
</evidence>
<dbReference type="InterPro" id="IPR012340">
    <property type="entry name" value="NA-bd_OB-fold"/>
</dbReference>
<dbReference type="Gene3D" id="1.20.58.60">
    <property type="match status" value="2"/>
</dbReference>
<feature type="domain" description="Helicase C-terminal" evidence="24">
    <location>
        <begin position="904"/>
        <end position="1120"/>
    </location>
</feature>
<dbReference type="FunFam" id="1.10.418.10:FF:000077">
    <property type="entry name" value="Related to alpha-actinin"/>
    <property type="match status" value="1"/>
</dbReference>
<feature type="domain" description="Calponin-homology (CH)" evidence="21">
    <location>
        <begin position="7"/>
        <end position="113"/>
    </location>
</feature>
<evidence type="ECO:0000256" key="19">
    <source>
        <dbReference type="SAM" id="MobiDB-lite"/>
    </source>
</evidence>
<evidence type="ECO:0000256" key="2">
    <source>
        <dbReference type="ARBA" id="ARBA00004604"/>
    </source>
</evidence>
<keyword evidence="11" id="KW-0378">Hydrolase</keyword>
<keyword evidence="13" id="KW-0106">Calcium</keyword>
<dbReference type="GO" id="GO:0005737">
    <property type="term" value="C:cytoplasm"/>
    <property type="evidence" value="ECO:0007669"/>
    <property type="project" value="UniProtKB-ARBA"/>
</dbReference>
<dbReference type="PROSITE" id="PS00039">
    <property type="entry name" value="DEAD_ATP_HELICASE"/>
    <property type="match status" value="1"/>
</dbReference>
<comment type="caution">
    <text evidence="26">The sequence shown here is derived from an EMBL/GenBank/DDBJ whole genome shotgun (WGS) entry which is preliminary data.</text>
</comment>
<dbReference type="SMART" id="SM01178">
    <property type="entry name" value="DUF4217"/>
    <property type="match status" value="1"/>
</dbReference>
<dbReference type="Pfam" id="PF00271">
    <property type="entry name" value="Helicase_C"/>
    <property type="match status" value="1"/>
</dbReference>
<dbReference type="FunFam" id="1.10.418.10:FF:000030">
    <property type="entry name" value="Related to alpha-actinin"/>
    <property type="match status" value="1"/>
</dbReference>
<evidence type="ECO:0000256" key="16">
    <source>
        <dbReference type="ARBA" id="ARBA00022989"/>
    </source>
</evidence>
<evidence type="ECO:0000259" key="23">
    <source>
        <dbReference type="PROSITE" id="PS51192"/>
    </source>
</evidence>
<reference evidence="26 27" key="1">
    <citation type="journal article" date="2017" name="Mycologia">
        <title>Bifiguratus adelaidae, gen. et sp. nov., a new member of Mucoromycotina in endophytic and soil-dwelling habitats.</title>
        <authorList>
            <person name="Torres-Cruz T.J."/>
            <person name="Billingsley Tobias T.L."/>
            <person name="Almatruk M."/>
            <person name="Hesse C."/>
            <person name="Kuske C.R."/>
            <person name="Desiro A."/>
            <person name="Benucci G.M."/>
            <person name="Bonito G."/>
            <person name="Stajich J.E."/>
            <person name="Dunlap C."/>
            <person name="Arnold A.E."/>
            <person name="Porras-Alfaro A."/>
        </authorList>
    </citation>
    <scope>NUCLEOTIDE SEQUENCE [LARGE SCALE GENOMIC DNA]</scope>
    <source>
        <strain evidence="26 27">AZ0501</strain>
    </source>
</reference>
<dbReference type="Gene3D" id="2.40.50.140">
    <property type="entry name" value="Nucleic acid-binding proteins"/>
    <property type="match status" value="1"/>
</dbReference>
<keyword evidence="16 20" id="KW-1133">Transmembrane helix</keyword>
<dbReference type="InterPro" id="IPR002059">
    <property type="entry name" value="CSP_DNA-bd"/>
</dbReference>
<feature type="compositionally biased region" description="Basic and acidic residues" evidence="19">
    <location>
        <begin position="568"/>
        <end position="582"/>
    </location>
</feature>
<dbReference type="PROSITE" id="PS00018">
    <property type="entry name" value="EF_HAND_1"/>
    <property type="match status" value="1"/>
</dbReference>
<dbReference type="Pfam" id="PF00270">
    <property type="entry name" value="DEAD"/>
    <property type="match status" value="1"/>
</dbReference>
<evidence type="ECO:0000259" key="24">
    <source>
        <dbReference type="PROSITE" id="PS51194"/>
    </source>
</evidence>
<dbReference type="GO" id="GO:0003779">
    <property type="term" value="F:actin binding"/>
    <property type="evidence" value="ECO:0007669"/>
    <property type="project" value="UniProtKB-KW"/>
</dbReference>
<feature type="transmembrane region" description="Helical" evidence="20">
    <location>
        <begin position="1698"/>
        <end position="1724"/>
    </location>
</feature>
<keyword evidence="14" id="KW-0067">ATP-binding</keyword>
<feature type="region of interest" description="Disordered" evidence="19">
    <location>
        <begin position="882"/>
        <end position="904"/>
    </location>
</feature>
<dbReference type="SMART" id="SM00033">
    <property type="entry name" value="CH"/>
    <property type="match status" value="2"/>
</dbReference>
<keyword evidence="6" id="KW-0698">rRNA processing</keyword>
<keyword evidence="9" id="KW-0677">Repeat</keyword>
<dbReference type="PROSITE" id="PS50222">
    <property type="entry name" value="EF_HAND_2"/>
    <property type="match status" value="1"/>
</dbReference>
<evidence type="ECO:0000256" key="6">
    <source>
        <dbReference type="ARBA" id="ARBA00022552"/>
    </source>
</evidence>
<feature type="domain" description="CSD" evidence="25">
    <location>
        <begin position="1831"/>
        <end position="1899"/>
    </location>
</feature>
<dbReference type="GO" id="GO:0004386">
    <property type="term" value="F:helicase activity"/>
    <property type="evidence" value="ECO:0007669"/>
    <property type="project" value="UniProtKB-KW"/>
</dbReference>
<evidence type="ECO:0000256" key="5">
    <source>
        <dbReference type="ARBA" id="ARBA00022517"/>
    </source>
</evidence>
<feature type="region of interest" description="Disordered" evidence="19">
    <location>
        <begin position="1966"/>
        <end position="2005"/>
    </location>
</feature>
<dbReference type="GO" id="GO:0005524">
    <property type="term" value="F:ATP binding"/>
    <property type="evidence" value="ECO:0007669"/>
    <property type="project" value="UniProtKB-KW"/>
</dbReference>
<dbReference type="PROSITE" id="PS00020">
    <property type="entry name" value="ACTININ_2"/>
    <property type="match status" value="1"/>
</dbReference>
<evidence type="ECO:0000256" key="8">
    <source>
        <dbReference type="ARBA" id="ARBA00022729"/>
    </source>
</evidence>
<feature type="transmembrane region" description="Helical" evidence="20">
    <location>
        <begin position="1616"/>
        <end position="1639"/>
    </location>
</feature>
<dbReference type="PROSITE" id="PS51857">
    <property type="entry name" value="CSD_2"/>
    <property type="match status" value="1"/>
</dbReference>
<dbReference type="PANTHER" id="PTHR10766">
    <property type="entry name" value="TRANSMEMBRANE 9 SUPERFAMILY PROTEIN"/>
    <property type="match status" value="1"/>
</dbReference>
<evidence type="ECO:0000259" key="21">
    <source>
        <dbReference type="PROSITE" id="PS50021"/>
    </source>
</evidence>
<dbReference type="SMART" id="SM00490">
    <property type="entry name" value="HELICc"/>
    <property type="match status" value="1"/>
</dbReference>
<dbReference type="Pfam" id="PF00307">
    <property type="entry name" value="CH"/>
    <property type="match status" value="2"/>
</dbReference>
<evidence type="ECO:0000256" key="4">
    <source>
        <dbReference type="ARBA" id="ARBA00005253"/>
    </source>
</evidence>
<dbReference type="GO" id="GO:0005730">
    <property type="term" value="C:nucleolus"/>
    <property type="evidence" value="ECO:0007669"/>
    <property type="project" value="UniProtKB-SubCell"/>
</dbReference>
<evidence type="ECO:0000256" key="7">
    <source>
        <dbReference type="ARBA" id="ARBA00022692"/>
    </source>
</evidence>
<sequence length="2005" mass="225165">MDKTWETIQEKTFTKWVNTKMDIKSVPHIENLDTGISDGVRLIQLLEIIGDTSFGRFNQKPKMRIQKVENVNKALEFIKHRGVGLTNIGAEDIVDSNQKLILGMIWTIILRFTIADINEEGLTAKEGLLLWCQRKTAPYEEVNVKDFTYSWTDGLAFCALIHRHRPDLLDYDKLDKSDRHGNTQLAFDVAQEHLGIPKLLDVEDVCDIAKPDERSVMTYVAEYFHAFSALDKVETAGRRVAKFAEVMASIWEMQHDYERRVLELMEAIDRQTREWQNASFKGTYVDAKNQSNDFNTYKSTQKREWIAEKRDVDTLLGNIQTKLKTYDLAPYYPPEGLTLADLDQWWTALLEAEANRHRSINHNLRDIKELLRKSYADAANDFAEKLNSTSTQLVDLDGELEAQLSKVQTISKSAESLSTDLKKIQDLDNQCNEANVEENDYTIYSVDDLTFDYDLVKQNIVKKKAFIENQMVAREMTNLTPSQLEEFESTFRHFDTDHTNTLGAPEFNAALASLGFAYDDKEFEGLFASITGGQLEASFEQAKAKIKQIAGRKEKQVLKQLNGGPEPEDIKSSKVQHDRESAPKQPSRRNVMSSIFTSNPTIERQKENVVETKNGAASNAPMDVADFGRLGIDADLVSHLQTKLQVSKPTNIQRKAIPLLLGSASGRRDVDVVIQAETGSGKTLTYLLPVVHRLIEAITMDASSTLEKTVIAKRSIGTLAVVLTPTRELAQQVYGVLEALLNLPSSSSGRRRAHWIVPGIVIGGDKKKAEKARLRKGVNVLVCTPGRLLDHLQHTKSFQVSNLKWLILDEADRLLDLGFEETLRDILRIIGEQADKQDRRTKARSSIWPEKRQNVLCSATLRPDVMNLASYTLNSPVFVHGHADRNETDTQNDPENETYSTPKQLKQTYVLTPSKLRLVTLCALLKSCFAKAKPKVIVFVSCRDSVDFHYDLFVKGGKKATSQKEEYASSEDEEVDEPGDNDASNVDEAKTAKATATDVIYETSTVIPKVPIFRLHGELPQQTRSRSFQAFRKHDSGILFCTDVAARGLDLPDVTQIIQYDPPTDLKDYVHRVGRTARLGKEGGATLFLLPSESEYVDILKGQGLLPTQMAVEDVLMGLAEHGKDFQSPAQHLQNTLERHVLNSPGRLELARKAYWSCVRSYATHSAAEKHIFHIKKLHLGHFAKSFALREAPSELQSTKNKAVSKQKGKPMPNKQTAKKRRLEPKDEFAIVHSIVAGPTTKPFYLPGVAPRDYSEGQQVDVWVNALSPLDQQIKSVLEYDYYDPRFHFCTPEGGATKKSESLGSILFGDRIYSSRYEIFMKQDKQCKLLCQTTVPAEDSKFINDRIRENYAVNWIIDGLPAARMRTDEKTNTPFYSMGFELGTPNEPVPHLNNHYEITVNWHQPDPAIEKFRVVGVSVEPYSKKMTNVAAPECEIAAPMVLNEEASNTVLYTYSIKWERSDTVWATRWDNYLHMSDPSIHWFSLVNSVVIVFFLTGMVAMILLRALHKDISRYNADEAQDEDVQEDFGWKLVHGDVFRTPNHSLLLSILVGNGIQLLCMAGVTLVFAVLGFLSPSNRGSLVTVMIIFYMLFGSIAGFVSARVYKMMGGEAWKTNVVGTAFLFPSFIFGLLIILNFFLIGAQSSSAAPFGTMIAVTCLWFLVSAPLSFIGSYLGFQRPRIEYPVRSNQIPRQVPDQVFYLRAIPSMFMGGILPFGAIFIELYFIMNSIWFHRIYYVFGFLFLVFGILIITCAEVTILMCYFHLCSEDYHWWWRAFLTSGASAFYVFLYSVLYYTTKLSIDSFTSTVLYFGYSFIMATMFFVLTGSIGWIACFTGRVKFFNSQKGFGFIIPDDPSERGEVFVHHSAIHNDGGFKSLAEGEEVEYDLVQGPKGMQAANVSGPGGVSVKGDPNAGRRMFGGFGSQGPYGSMPPYGQQPYGQMPYGGYPNPVASFAQSGYGQPFAQDGMGGFVPPTGNQPQNGQPQQYGQQMGFGYPGGSFPPQGQGGH</sequence>
<feature type="transmembrane region" description="Helical" evidence="20">
    <location>
        <begin position="1482"/>
        <end position="1504"/>
    </location>
</feature>
<feature type="compositionally biased region" description="Acidic residues" evidence="19">
    <location>
        <begin position="968"/>
        <end position="980"/>
    </location>
</feature>
<keyword evidence="18" id="KW-0009">Actin-binding</keyword>
<dbReference type="GO" id="GO:0007034">
    <property type="term" value="P:vacuolar transport"/>
    <property type="evidence" value="ECO:0007669"/>
    <property type="project" value="TreeGrafter"/>
</dbReference>
<evidence type="ECO:0000256" key="11">
    <source>
        <dbReference type="ARBA" id="ARBA00022801"/>
    </source>
</evidence>
<evidence type="ECO:0000256" key="17">
    <source>
        <dbReference type="ARBA" id="ARBA00023136"/>
    </source>
</evidence>
<dbReference type="PROSITE" id="PS51192">
    <property type="entry name" value="HELICASE_ATP_BIND_1"/>
    <property type="match status" value="1"/>
</dbReference>
<dbReference type="InterPro" id="IPR011545">
    <property type="entry name" value="DEAD/DEAH_box_helicase_dom"/>
</dbReference>
<feature type="transmembrane region" description="Helical" evidence="20">
    <location>
        <begin position="1579"/>
        <end position="1604"/>
    </location>
</feature>
<evidence type="ECO:0000256" key="9">
    <source>
        <dbReference type="ARBA" id="ARBA00022737"/>
    </source>
</evidence>
<dbReference type="PROSITE" id="PS00019">
    <property type="entry name" value="ACTININ_1"/>
    <property type="match status" value="1"/>
</dbReference>
<protein>
    <submittedName>
        <fullName evidence="26">Uncharacterized protein</fullName>
    </submittedName>
</protein>
<dbReference type="SMART" id="SM00357">
    <property type="entry name" value="CSP"/>
    <property type="match status" value="1"/>
</dbReference>
<evidence type="ECO:0000256" key="13">
    <source>
        <dbReference type="ARBA" id="ARBA00022837"/>
    </source>
</evidence>
<comment type="subcellular location">
    <subcellularLocation>
        <location evidence="1">Membrane</location>
        <topology evidence="1">Multi-pass membrane protein</topology>
    </subcellularLocation>
    <subcellularLocation>
        <location evidence="2">Nucleus</location>
        <location evidence="2">Nucleolus</location>
    </subcellularLocation>
</comment>
<dbReference type="InterPro" id="IPR025313">
    <property type="entry name" value="SPB4-like_CTE"/>
</dbReference>
<comment type="similarity">
    <text evidence="4">Belongs to the centrin family.</text>
</comment>
<dbReference type="SUPFAM" id="SSF50249">
    <property type="entry name" value="Nucleic acid-binding proteins"/>
    <property type="match status" value="1"/>
</dbReference>
<keyword evidence="8" id="KW-0732">Signal</keyword>
<accession>A0A261Y039</accession>
<evidence type="ECO:0000256" key="18">
    <source>
        <dbReference type="ARBA" id="ARBA00023203"/>
    </source>
</evidence>
<dbReference type="PANTHER" id="PTHR10766:SF111">
    <property type="entry name" value="TRANSMEMBRANE 9 SUPERFAMILY MEMBER 2"/>
    <property type="match status" value="1"/>
</dbReference>
<keyword evidence="5" id="KW-0690">Ribosome biogenesis</keyword>
<dbReference type="CDD" id="cd17949">
    <property type="entry name" value="DEADc_DDX31"/>
    <property type="match status" value="1"/>
</dbReference>
<dbReference type="SUPFAM" id="SSF52540">
    <property type="entry name" value="P-loop containing nucleoside triphosphate hydrolases"/>
    <property type="match status" value="1"/>
</dbReference>
<dbReference type="InterPro" id="IPR004240">
    <property type="entry name" value="EMP70"/>
</dbReference>
<evidence type="ECO:0000256" key="15">
    <source>
        <dbReference type="ARBA" id="ARBA00022884"/>
    </source>
</evidence>
<dbReference type="InterPro" id="IPR002048">
    <property type="entry name" value="EF_hand_dom"/>
</dbReference>
<evidence type="ECO:0000313" key="26">
    <source>
        <dbReference type="EMBL" id="OZJ03938.1"/>
    </source>
</evidence>
<comment type="similarity">
    <text evidence="3">Belongs to the nonaspanin (TM9SF) (TC 9.A.2) family.</text>
</comment>
<feature type="region of interest" description="Disordered" evidence="19">
    <location>
        <begin position="963"/>
        <end position="988"/>
    </location>
</feature>
<dbReference type="OrthoDB" id="10017054at2759"/>
<keyword evidence="7 20" id="KW-0812">Transmembrane</keyword>
<dbReference type="Gene3D" id="3.40.50.300">
    <property type="entry name" value="P-loop containing nucleotide triphosphate hydrolases"/>
    <property type="match status" value="2"/>
</dbReference>
<dbReference type="InterPro" id="IPR001715">
    <property type="entry name" value="CH_dom"/>
</dbReference>
<evidence type="ECO:0000259" key="25">
    <source>
        <dbReference type="PROSITE" id="PS51857"/>
    </source>
</evidence>
<dbReference type="InterPro" id="IPR027417">
    <property type="entry name" value="P-loop_NTPase"/>
</dbReference>
<keyword evidence="17 20" id="KW-0472">Membrane</keyword>
<dbReference type="GO" id="GO:0072657">
    <property type="term" value="P:protein localization to membrane"/>
    <property type="evidence" value="ECO:0007669"/>
    <property type="project" value="TreeGrafter"/>
</dbReference>
<dbReference type="Gene3D" id="1.10.238.10">
    <property type="entry name" value="EF-hand"/>
    <property type="match status" value="1"/>
</dbReference>
<feature type="domain" description="EF-hand" evidence="22">
    <location>
        <begin position="482"/>
        <end position="517"/>
    </location>
</feature>
<dbReference type="InterPro" id="IPR011129">
    <property type="entry name" value="CSD"/>
</dbReference>
<evidence type="ECO:0000256" key="1">
    <source>
        <dbReference type="ARBA" id="ARBA00004141"/>
    </source>
</evidence>
<feature type="transmembrane region" description="Helical" evidence="20">
    <location>
        <begin position="1651"/>
        <end position="1675"/>
    </location>
</feature>
<evidence type="ECO:0000256" key="14">
    <source>
        <dbReference type="ARBA" id="ARBA00022840"/>
    </source>
</evidence>
<feature type="domain" description="Calponin-homology (CH)" evidence="21">
    <location>
        <begin position="122"/>
        <end position="228"/>
    </location>
</feature>
<dbReference type="EMBL" id="MVBO01000061">
    <property type="protein sequence ID" value="OZJ03938.1"/>
    <property type="molecule type" value="Genomic_DNA"/>
</dbReference>
<evidence type="ECO:0000256" key="3">
    <source>
        <dbReference type="ARBA" id="ARBA00005227"/>
    </source>
</evidence>
<dbReference type="PROSITE" id="PS51194">
    <property type="entry name" value="HELICASE_CTER"/>
    <property type="match status" value="1"/>
</dbReference>
<keyword evidence="12" id="KW-0347">Helicase</keyword>
<evidence type="ECO:0000313" key="27">
    <source>
        <dbReference type="Proteomes" id="UP000242875"/>
    </source>
</evidence>
<dbReference type="Gene3D" id="1.10.418.10">
    <property type="entry name" value="Calponin-like domain"/>
    <property type="match status" value="2"/>
</dbReference>
<keyword evidence="10" id="KW-0547">Nucleotide-binding</keyword>
<evidence type="ECO:0000256" key="20">
    <source>
        <dbReference type="SAM" id="Phobius"/>
    </source>
</evidence>
<dbReference type="CDD" id="cd21291">
    <property type="entry name" value="CH_SpAIN1-like_rpt2"/>
    <property type="match status" value="1"/>
</dbReference>
<dbReference type="InterPro" id="IPR001589">
    <property type="entry name" value="Actinin_actin-bd_CS"/>
</dbReference>
<dbReference type="InterPro" id="IPR001650">
    <property type="entry name" value="Helicase_C-like"/>
</dbReference>
<dbReference type="InterPro" id="IPR014001">
    <property type="entry name" value="Helicase_ATP-bd"/>
</dbReference>
<keyword evidence="27" id="KW-1185">Reference proteome</keyword>
<feature type="compositionally biased region" description="Low complexity" evidence="19">
    <location>
        <begin position="1970"/>
        <end position="2005"/>
    </location>
</feature>
<dbReference type="InterPro" id="IPR018247">
    <property type="entry name" value="EF_Hand_1_Ca_BS"/>
</dbReference>
<name>A0A261Y039_9FUNG</name>
<dbReference type="GO" id="GO:0005509">
    <property type="term" value="F:calcium ion binding"/>
    <property type="evidence" value="ECO:0007669"/>
    <property type="project" value="InterPro"/>
</dbReference>
<dbReference type="Pfam" id="PF00313">
    <property type="entry name" value="CSD"/>
    <property type="match status" value="1"/>
</dbReference>
<keyword evidence="15" id="KW-0694">RNA-binding</keyword>
<dbReference type="Proteomes" id="UP000242875">
    <property type="component" value="Unassembled WGS sequence"/>
</dbReference>
<dbReference type="CDD" id="cd18787">
    <property type="entry name" value="SF2_C_DEAD"/>
    <property type="match status" value="1"/>
</dbReference>
<feature type="transmembrane region" description="Helical" evidence="20">
    <location>
        <begin position="1806"/>
        <end position="1833"/>
    </location>
</feature>
<gene>
    <name evidence="26" type="ORF">BZG36_02934</name>
</gene>
<dbReference type="SUPFAM" id="SSF47576">
    <property type="entry name" value="Calponin-homology domain, CH-domain"/>
    <property type="match status" value="1"/>
</dbReference>
<dbReference type="InterPro" id="IPR036872">
    <property type="entry name" value="CH_dom_sf"/>
</dbReference>
<dbReference type="PRINTS" id="PR00050">
    <property type="entry name" value="COLDSHOCK"/>
</dbReference>
<dbReference type="CDD" id="cd04458">
    <property type="entry name" value="CSP_CDS"/>
    <property type="match status" value="1"/>
</dbReference>
<dbReference type="GO" id="GO:0003723">
    <property type="term" value="F:RNA binding"/>
    <property type="evidence" value="ECO:0007669"/>
    <property type="project" value="UniProtKB-KW"/>
</dbReference>
<feature type="region of interest" description="Disordered" evidence="19">
    <location>
        <begin position="1194"/>
        <end position="1222"/>
    </location>
</feature>
<dbReference type="GO" id="GO:0016020">
    <property type="term" value="C:membrane"/>
    <property type="evidence" value="ECO:0007669"/>
    <property type="project" value="UniProtKB-SubCell"/>
</dbReference>
<dbReference type="SUPFAM" id="SSF46966">
    <property type="entry name" value="Spectrin repeat"/>
    <property type="match status" value="2"/>
</dbReference>
<dbReference type="InterPro" id="IPR000629">
    <property type="entry name" value="RNA-helicase_DEAD-box_CS"/>
</dbReference>
<dbReference type="CDD" id="cd21215">
    <property type="entry name" value="CH_SpAIN1-like_rpt1"/>
    <property type="match status" value="1"/>
</dbReference>
<dbReference type="Pfam" id="PF02990">
    <property type="entry name" value="EMP70"/>
    <property type="match status" value="1"/>
</dbReference>
<dbReference type="GO" id="GO:0006364">
    <property type="term" value="P:rRNA processing"/>
    <property type="evidence" value="ECO:0007669"/>
    <property type="project" value="UniProtKB-KW"/>
</dbReference>
<feature type="domain" description="Helicase ATP-binding" evidence="23">
    <location>
        <begin position="663"/>
        <end position="879"/>
    </location>
</feature>
<feature type="region of interest" description="Disordered" evidence="19">
    <location>
        <begin position="560"/>
        <end position="590"/>
    </location>
</feature>
<dbReference type="InterPro" id="IPR011992">
    <property type="entry name" value="EF-hand-dom_pair"/>
</dbReference>
<feature type="transmembrane region" description="Helical" evidence="20">
    <location>
        <begin position="1770"/>
        <end position="1794"/>
    </location>
</feature>
<evidence type="ECO:0000256" key="12">
    <source>
        <dbReference type="ARBA" id="ARBA00022806"/>
    </source>
</evidence>
<organism evidence="26 27">
    <name type="scientific">Bifiguratus adelaidae</name>
    <dbReference type="NCBI Taxonomy" id="1938954"/>
    <lineage>
        <taxon>Eukaryota</taxon>
        <taxon>Fungi</taxon>
        <taxon>Fungi incertae sedis</taxon>
        <taxon>Mucoromycota</taxon>
        <taxon>Mucoromycotina</taxon>
        <taxon>Endogonomycetes</taxon>
        <taxon>Endogonales</taxon>
        <taxon>Endogonales incertae sedis</taxon>
        <taxon>Bifiguratus</taxon>
    </lineage>
</organism>
<feature type="transmembrane region" description="Helical" evidence="20">
    <location>
        <begin position="1736"/>
        <end position="1763"/>
    </location>
</feature>